<proteinExistence type="inferred from homology"/>
<dbReference type="GO" id="GO:0016616">
    <property type="term" value="F:oxidoreductase activity, acting on the CH-OH group of donors, NAD or NADP as acceptor"/>
    <property type="evidence" value="ECO:0007669"/>
    <property type="project" value="UniProtKB-ARBA"/>
</dbReference>
<dbReference type="GO" id="GO:0032447">
    <property type="term" value="P:protein urmylation"/>
    <property type="evidence" value="ECO:0007669"/>
    <property type="project" value="TreeGrafter"/>
</dbReference>
<gene>
    <name evidence="3" type="ORF">CLV75_1718</name>
</gene>
<reference evidence="3 4" key="1">
    <citation type="submission" date="2018-10" db="EMBL/GenBank/DDBJ databases">
        <title>Genomic Encyclopedia of Archaeal and Bacterial Type Strains, Phase II (KMG-II): from individual species to whole genera.</title>
        <authorList>
            <person name="Goeker M."/>
        </authorList>
    </citation>
    <scope>NUCLEOTIDE SEQUENCE [LARGE SCALE GENOMIC DNA]</scope>
    <source>
        <strain evidence="3 4">DSM 29317</strain>
    </source>
</reference>
<dbReference type="Pfam" id="PF00899">
    <property type="entry name" value="ThiF"/>
    <property type="match status" value="1"/>
</dbReference>
<dbReference type="Proteomes" id="UP000271700">
    <property type="component" value="Unassembled WGS sequence"/>
</dbReference>
<dbReference type="CDD" id="cd00757">
    <property type="entry name" value="ThiF_MoeB_HesA_family"/>
    <property type="match status" value="1"/>
</dbReference>
<dbReference type="EMBL" id="RCCT01000002">
    <property type="protein sequence ID" value="RLK08050.1"/>
    <property type="molecule type" value="Genomic_DNA"/>
</dbReference>
<dbReference type="Gene3D" id="3.40.50.720">
    <property type="entry name" value="NAD(P)-binding Rossmann-like Domain"/>
    <property type="match status" value="1"/>
</dbReference>
<dbReference type="GO" id="GO:0042292">
    <property type="term" value="F:URM1 activating enzyme activity"/>
    <property type="evidence" value="ECO:0007669"/>
    <property type="project" value="TreeGrafter"/>
</dbReference>
<dbReference type="InterPro" id="IPR045886">
    <property type="entry name" value="ThiF/MoeB/HesA"/>
</dbReference>
<dbReference type="FunFam" id="3.40.50.720:FF:000080">
    <property type="entry name" value="Thiazole biosynthesis adenylyltransferase ThiF"/>
    <property type="match status" value="1"/>
</dbReference>
<protein>
    <submittedName>
        <fullName evidence="3">Molybdopterin/thiamine biosynthesis adenylyltransferase</fullName>
    </submittedName>
</protein>
<dbReference type="AlphaFoldDB" id="A0A497ZH72"/>
<dbReference type="InterPro" id="IPR035985">
    <property type="entry name" value="Ubiquitin-activating_enz"/>
</dbReference>
<dbReference type="STRING" id="981384.GCA_000192475_04324"/>
<dbReference type="RefSeq" id="WP_029621601.1">
    <property type="nucleotide sequence ID" value="NZ_AEYW01000001.1"/>
</dbReference>
<evidence type="ECO:0000256" key="1">
    <source>
        <dbReference type="ARBA" id="ARBA00009919"/>
    </source>
</evidence>
<dbReference type="InterPro" id="IPR029752">
    <property type="entry name" value="D-isomer_DH_CS1"/>
</dbReference>
<keyword evidence="3" id="KW-0808">Transferase</keyword>
<dbReference type="GO" id="GO:0005737">
    <property type="term" value="C:cytoplasm"/>
    <property type="evidence" value="ECO:0007669"/>
    <property type="project" value="TreeGrafter"/>
</dbReference>
<comment type="caution">
    <text evidence="3">The sequence shown here is derived from an EMBL/GenBank/DDBJ whole genome shotgun (WGS) entry which is preliminary data.</text>
</comment>
<comment type="similarity">
    <text evidence="1">Belongs to the HesA/MoeB/ThiF family.</text>
</comment>
<dbReference type="SUPFAM" id="SSF69572">
    <property type="entry name" value="Activating enzymes of the ubiquitin-like proteins"/>
    <property type="match status" value="1"/>
</dbReference>
<dbReference type="GO" id="GO:0002143">
    <property type="term" value="P:tRNA wobble position uridine thiolation"/>
    <property type="evidence" value="ECO:0007669"/>
    <property type="project" value="TreeGrafter"/>
</dbReference>
<dbReference type="GO" id="GO:0016779">
    <property type="term" value="F:nucleotidyltransferase activity"/>
    <property type="evidence" value="ECO:0007669"/>
    <property type="project" value="UniProtKB-KW"/>
</dbReference>
<dbReference type="InterPro" id="IPR000594">
    <property type="entry name" value="ThiF_NAD_FAD-bd"/>
</dbReference>
<dbReference type="PANTHER" id="PTHR10953:SF102">
    <property type="entry name" value="ADENYLYLTRANSFERASE AND SULFURTRANSFERASE MOCS3"/>
    <property type="match status" value="1"/>
</dbReference>
<dbReference type="OrthoDB" id="9804286at2"/>
<dbReference type="PROSITE" id="PS00065">
    <property type="entry name" value="D_2_HYDROXYACID_DH_1"/>
    <property type="match status" value="1"/>
</dbReference>
<evidence type="ECO:0000313" key="4">
    <source>
        <dbReference type="Proteomes" id="UP000271700"/>
    </source>
</evidence>
<name>A0A497ZH72_9RHOB</name>
<sequence length="321" mass="33505">MSRYARQMQLPEIGEAGQSRLGKAHVAVVGAGGLGCPVLQYLVGAGIGNISIFDPDEVEESNLHRQPLYGMPDIGKPKALAARDALRALNPQVEVSANVESIGPTRAPEIAAKADLVIDAADSFAASYILSDACLAEDSPLVSASVLGQTGYIGGFCGGAPSLRAVFPELPATGATCATAGVLGPVVGVIGALQAQIAIKVLLGAQPALGQMITADLSGMHFGGFSFLGNPEPETAIPFIAETMLQCSDLIIELRSHHEAPKKIRPEAERISEAELRDQFLFSRQRVVLCCLSGLRAWRAAKGLQAQGETNLALLAARACK</sequence>
<keyword evidence="4" id="KW-1185">Reference proteome</keyword>
<dbReference type="PANTHER" id="PTHR10953">
    <property type="entry name" value="UBIQUITIN-ACTIVATING ENZYME E1"/>
    <property type="match status" value="1"/>
</dbReference>
<feature type="domain" description="THIF-type NAD/FAD binding fold" evidence="2">
    <location>
        <begin position="4"/>
        <end position="222"/>
    </location>
</feature>
<evidence type="ECO:0000313" key="3">
    <source>
        <dbReference type="EMBL" id="RLK08050.1"/>
    </source>
</evidence>
<dbReference type="GO" id="GO:0004792">
    <property type="term" value="F:thiosulfate-cyanide sulfurtransferase activity"/>
    <property type="evidence" value="ECO:0007669"/>
    <property type="project" value="TreeGrafter"/>
</dbReference>
<accession>A0A497ZH72</accession>
<organism evidence="3 4">
    <name type="scientific">Ruegeria conchae</name>
    <dbReference type="NCBI Taxonomy" id="981384"/>
    <lineage>
        <taxon>Bacteria</taxon>
        <taxon>Pseudomonadati</taxon>
        <taxon>Pseudomonadota</taxon>
        <taxon>Alphaproteobacteria</taxon>
        <taxon>Rhodobacterales</taxon>
        <taxon>Roseobacteraceae</taxon>
        <taxon>Ruegeria</taxon>
    </lineage>
</organism>
<keyword evidence="3" id="KW-0548">Nucleotidyltransferase</keyword>
<evidence type="ECO:0000259" key="2">
    <source>
        <dbReference type="Pfam" id="PF00899"/>
    </source>
</evidence>